<sequence>MEPTGTIIFSTVGRPHYGFDLFSVDLTAANFDGHSSKNEWTERRLSDGVSINSNGQFYDEDRSVVFISERSGSARIYSQTPRDLKPRQIPTVTNALFHDRPTLNNNRLYFTSLHEPSGEVFQSSSAVYCTNLDDGKTVRLTPRGAVDYSPAVSRSGKLVAVASYGFKSWEMEFNELRTDIVVFPASDPSNRIEICAGGWPAWSGDSTIYFHRVADDGWWSVFRVDLPENILDVFEKSSVVAAATPRRITPTGLHAFTPAASHGGELIAVATRRKREKAAEDFRQVEIFNVKENTFHAVTERINPNSHHLNPFFSPESGSLGYHRYRGVSTSFGESSVIPHLERVNPPAGCTLQMLRVNGEFPSVSPDGNFVAFNFIVYNPEIQGLYVIKSDGSKRWNLIKRQNAFGTVWDPVEKGVIYTAIGPIFAPNSGTIHIARVSFDPSHLNDADREEIKSDVKILTKENTGNNGFPSVSPDGKHVVFRSGRNGNRNLYVMDAVDGEHNGDVRQLTDGPWIDTMPCWSPDGEFIAFSSTRHNPEKSEFHSLYLIRPDGTGLRRIHVAGREGSAEADRERINHVWFSKDSKWLLFTANMGGVSAEPISLPNQYQPFGELFVCRVDGSGLQRLTWNAYENGTCAWNWRDDLDVGSMSMVDGHVAGEPLLGAFFEPLWLTCDVGAGKMQD</sequence>
<dbReference type="PANTHER" id="PTHR32161">
    <property type="entry name" value="DPP6 N-TERMINAL DOMAIN-LIKE PROTEIN"/>
    <property type="match status" value="1"/>
</dbReference>
<dbReference type="SUPFAM" id="SSF82171">
    <property type="entry name" value="DPP6 N-terminal domain-like"/>
    <property type="match status" value="1"/>
</dbReference>
<name>A0AAP0PFN7_9MAGN</name>
<dbReference type="EMBL" id="JBBNAG010000004">
    <property type="protein sequence ID" value="KAK9139091.1"/>
    <property type="molecule type" value="Genomic_DNA"/>
</dbReference>
<dbReference type="Pfam" id="PF07676">
    <property type="entry name" value="PD40"/>
    <property type="match status" value="2"/>
</dbReference>
<dbReference type="Proteomes" id="UP001419268">
    <property type="component" value="Unassembled WGS sequence"/>
</dbReference>
<comment type="caution">
    <text evidence="1">The sequence shown here is derived from an EMBL/GenBank/DDBJ whole genome shotgun (WGS) entry which is preliminary data.</text>
</comment>
<dbReference type="Gene3D" id="2.120.10.30">
    <property type="entry name" value="TolB, C-terminal domain"/>
    <property type="match status" value="2"/>
</dbReference>
<dbReference type="PANTHER" id="PTHR32161:SF9">
    <property type="entry name" value="TOLB PROTEIN-LIKE PROTEIN"/>
    <property type="match status" value="1"/>
</dbReference>
<proteinExistence type="predicted"/>
<evidence type="ECO:0000313" key="2">
    <source>
        <dbReference type="Proteomes" id="UP001419268"/>
    </source>
</evidence>
<dbReference type="AlphaFoldDB" id="A0AAP0PFN7"/>
<gene>
    <name evidence="1" type="ORF">Scep_008772</name>
</gene>
<evidence type="ECO:0000313" key="1">
    <source>
        <dbReference type="EMBL" id="KAK9139091.1"/>
    </source>
</evidence>
<dbReference type="InterPro" id="IPR011659">
    <property type="entry name" value="WD40"/>
</dbReference>
<dbReference type="SUPFAM" id="SSF69304">
    <property type="entry name" value="Tricorn protease N-terminal domain"/>
    <property type="match status" value="1"/>
</dbReference>
<dbReference type="InterPro" id="IPR011042">
    <property type="entry name" value="6-blade_b-propeller_TolB-like"/>
</dbReference>
<keyword evidence="2" id="KW-1185">Reference proteome</keyword>
<organism evidence="1 2">
    <name type="scientific">Stephania cephalantha</name>
    <dbReference type="NCBI Taxonomy" id="152367"/>
    <lineage>
        <taxon>Eukaryota</taxon>
        <taxon>Viridiplantae</taxon>
        <taxon>Streptophyta</taxon>
        <taxon>Embryophyta</taxon>
        <taxon>Tracheophyta</taxon>
        <taxon>Spermatophyta</taxon>
        <taxon>Magnoliopsida</taxon>
        <taxon>Ranunculales</taxon>
        <taxon>Menispermaceae</taxon>
        <taxon>Menispermoideae</taxon>
        <taxon>Cissampelideae</taxon>
        <taxon>Stephania</taxon>
    </lineage>
</organism>
<accession>A0AAP0PFN7</accession>
<protein>
    <submittedName>
        <fullName evidence="1">Uncharacterized protein</fullName>
    </submittedName>
</protein>
<reference evidence="1 2" key="1">
    <citation type="submission" date="2024-01" db="EMBL/GenBank/DDBJ databases">
        <title>Genome assemblies of Stephania.</title>
        <authorList>
            <person name="Yang L."/>
        </authorList>
    </citation>
    <scope>NUCLEOTIDE SEQUENCE [LARGE SCALE GENOMIC DNA]</scope>
    <source>
        <strain evidence="1">JXDWG</strain>
        <tissue evidence="1">Leaf</tissue>
    </source>
</reference>